<dbReference type="OrthoDB" id="10580954at2759"/>
<dbReference type="InterPro" id="IPR036910">
    <property type="entry name" value="HMG_box_dom_sf"/>
</dbReference>
<dbReference type="Proteomes" id="UP000756921">
    <property type="component" value="Unassembled WGS sequence"/>
</dbReference>
<evidence type="ECO:0000256" key="1">
    <source>
        <dbReference type="SAM" id="MobiDB-lite"/>
    </source>
</evidence>
<reference evidence="2" key="1">
    <citation type="journal article" date="2020" name="Mol. Plant Microbe Interact.">
        <title>Genome Sequence of the Biocontrol Agent Coniothyrium minitans strain Conio (IMI 134523).</title>
        <authorList>
            <person name="Patel D."/>
            <person name="Shittu T.A."/>
            <person name="Baroncelli R."/>
            <person name="Muthumeenakshi S."/>
            <person name="Osborne T.H."/>
            <person name="Janganan T.K."/>
            <person name="Sreenivasaprasad S."/>
        </authorList>
    </citation>
    <scope>NUCLEOTIDE SEQUENCE</scope>
    <source>
        <strain evidence="2">Conio</strain>
    </source>
</reference>
<feature type="region of interest" description="Disordered" evidence="1">
    <location>
        <begin position="180"/>
        <end position="206"/>
    </location>
</feature>
<dbReference type="Gene3D" id="1.10.30.10">
    <property type="entry name" value="High mobility group box domain"/>
    <property type="match status" value="1"/>
</dbReference>
<evidence type="ECO:0000313" key="3">
    <source>
        <dbReference type="Proteomes" id="UP000756921"/>
    </source>
</evidence>
<dbReference type="AlphaFoldDB" id="A0A9P6GCW9"/>
<organism evidence="2 3">
    <name type="scientific">Paraphaeosphaeria minitans</name>
    <dbReference type="NCBI Taxonomy" id="565426"/>
    <lineage>
        <taxon>Eukaryota</taxon>
        <taxon>Fungi</taxon>
        <taxon>Dikarya</taxon>
        <taxon>Ascomycota</taxon>
        <taxon>Pezizomycotina</taxon>
        <taxon>Dothideomycetes</taxon>
        <taxon>Pleosporomycetidae</taxon>
        <taxon>Pleosporales</taxon>
        <taxon>Massarineae</taxon>
        <taxon>Didymosphaeriaceae</taxon>
        <taxon>Paraphaeosphaeria</taxon>
    </lineage>
</organism>
<dbReference type="SUPFAM" id="SSF47095">
    <property type="entry name" value="HMG-box"/>
    <property type="match status" value="1"/>
</dbReference>
<accession>A0A9P6GCW9</accession>
<gene>
    <name evidence="2" type="ORF">PMIN01_09979</name>
</gene>
<dbReference type="EMBL" id="WJXW01000011">
    <property type="protein sequence ID" value="KAF9732050.1"/>
    <property type="molecule type" value="Genomic_DNA"/>
</dbReference>
<evidence type="ECO:0000313" key="2">
    <source>
        <dbReference type="EMBL" id="KAF9732050.1"/>
    </source>
</evidence>
<comment type="caution">
    <text evidence="2">The sequence shown here is derived from an EMBL/GenBank/DDBJ whole genome shotgun (WGS) entry which is preliminary data.</text>
</comment>
<keyword evidence="3" id="KW-1185">Reference proteome</keyword>
<protein>
    <submittedName>
        <fullName evidence="2">Uncharacterized protein</fullName>
    </submittedName>
</protein>
<feature type="compositionally biased region" description="Low complexity" evidence="1">
    <location>
        <begin position="191"/>
        <end position="206"/>
    </location>
</feature>
<name>A0A9P6GCW9_9PLEO</name>
<sequence>MSQQLIKDRVVVCRSADAGVIGDERWSLSEGTYTLHLPAQRHTPPSIFLAPRTASTLFRQAITEILQERLHIDFEDARDTARGMWKVATEEEQKRYSPIAEDDEKRWKAHVQRVEGGGVVRQKVDEQSCDNIVRAAQSVRLPRVVRTTLKPVLENGHPWLCEDDGGAERFEGGALASGSAMAARGERAVTRDTGAGTTDGDVLFRD</sequence>
<proteinExistence type="predicted"/>